<dbReference type="PANTHER" id="PTHR43537">
    <property type="entry name" value="TRANSCRIPTIONAL REGULATOR, GNTR FAMILY"/>
    <property type="match status" value="1"/>
</dbReference>
<keyword evidence="3" id="KW-0804">Transcription</keyword>
<dbReference type="GO" id="GO:0003677">
    <property type="term" value="F:DNA binding"/>
    <property type="evidence" value="ECO:0007669"/>
    <property type="project" value="UniProtKB-KW"/>
</dbReference>
<evidence type="ECO:0000313" key="7">
    <source>
        <dbReference type="Proteomes" id="UP000270342"/>
    </source>
</evidence>
<dbReference type="Proteomes" id="UP000270342">
    <property type="component" value="Unassembled WGS sequence"/>
</dbReference>
<evidence type="ECO:0000256" key="3">
    <source>
        <dbReference type="ARBA" id="ARBA00023163"/>
    </source>
</evidence>
<dbReference type="PANTHER" id="PTHR43537:SF5">
    <property type="entry name" value="UXU OPERON TRANSCRIPTIONAL REGULATOR"/>
    <property type="match status" value="1"/>
</dbReference>
<gene>
    <name evidence="6" type="ORF">D7S86_09395</name>
</gene>
<evidence type="ECO:0000256" key="4">
    <source>
        <dbReference type="SAM" id="Coils"/>
    </source>
</evidence>
<keyword evidence="2" id="KW-0238">DNA-binding</keyword>
<dbReference type="Gene3D" id="1.10.10.10">
    <property type="entry name" value="Winged helix-like DNA-binding domain superfamily/Winged helix DNA-binding domain"/>
    <property type="match status" value="1"/>
</dbReference>
<dbReference type="PROSITE" id="PS50949">
    <property type="entry name" value="HTH_GNTR"/>
    <property type="match status" value="1"/>
</dbReference>
<keyword evidence="7" id="KW-1185">Reference proteome</keyword>
<dbReference type="CDD" id="cd07377">
    <property type="entry name" value="WHTH_GntR"/>
    <property type="match status" value="1"/>
</dbReference>
<feature type="domain" description="HTH gntR-type" evidence="5">
    <location>
        <begin position="54"/>
        <end position="124"/>
    </location>
</feature>
<proteinExistence type="predicted"/>
<dbReference type="AlphaFoldDB" id="A0A494Y1D3"/>
<dbReference type="SMART" id="SM00345">
    <property type="entry name" value="HTH_GNTR"/>
    <property type="match status" value="1"/>
</dbReference>
<comment type="caution">
    <text evidence="6">The sequence shown here is derived from an EMBL/GenBank/DDBJ whole genome shotgun (WGS) entry which is preliminary data.</text>
</comment>
<sequence>MASARSIRATPSRWRSSASAASACRSANAKACRLAHTDSDPFPLMLEFQPVKSKRVSDEVEDQIRRLLVAGDLQPGDKLPSERDLALQLGVGRNALREALRSLEMAGVVELRKGPKGGSFVTHGTTEQLTQGLRDLMTLQAVTIEQITEARNLFEQAVVQTVCRTATEDDWDQLEQVLQAARDAYARKDYDTKLRKLVEFHIVLAHATHNPVLVFVMKSIMDFMLEYVLDIGPDRNDLSLIAVGRILDALRARDARAASHEMSEHLERLNERYMGYERRKKRARRSGAAAAET</sequence>
<dbReference type="SMART" id="SM00895">
    <property type="entry name" value="FCD"/>
    <property type="match status" value="1"/>
</dbReference>
<organism evidence="6 7">
    <name type="scientific">Pararobbsia silviterrae</name>
    <dbReference type="NCBI Taxonomy" id="1792498"/>
    <lineage>
        <taxon>Bacteria</taxon>
        <taxon>Pseudomonadati</taxon>
        <taxon>Pseudomonadota</taxon>
        <taxon>Betaproteobacteria</taxon>
        <taxon>Burkholderiales</taxon>
        <taxon>Burkholderiaceae</taxon>
        <taxon>Pararobbsia</taxon>
    </lineage>
</organism>
<feature type="coiled-coil region" evidence="4">
    <location>
        <begin position="252"/>
        <end position="286"/>
    </location>
</feature>
<dbReference type="InterPro" id="IPR036390">
    <property type="entry name" value="WH_DNA-bd_sf"/>
</dbReference>
<dbReference type="InterPro" id="IPR036388">
    <property type="entry name" value="WH-like_DNA-bd_sf"/>
</dbReference>
<name>A0A494Y1D3_9BURK</name>
<dbReference type="InterPro" id="IPR011711">
    <property type="entry name" value="GntR_C"/>
</dbReference>
<keyword evidence="4" id="KW-0175">Coiled coil</keyword>
<dbReference type="Gene3D" id="1.20.120.530">
    <property type="entry name" value="GntR ligand-binding domain-like"/>
    <property type="match status" value="1"/>
</dbReference>
<protein>
    <submittedName>
        <fullName evidence="6">FadR family transcriptional regulator</fullName>
    </submittedName>
</protein>
<dbReference type="InterPro" id="IPR008920">
    <property type="entry name" value="TF_FadR/GntR_C"/>
</dbReference>
<evidence type="ECO:0000313" key="6">
    <source>
        <dbReference type="EMBL" id="RKP56572.1"/>
    </source>
</evidence>
<reference evidence="6 7" key="1">
    <citation type="submission" date="2018-10" db="EMBL/GenBank/DDBJ databases">
        <title>Robbsia sp. DHC34, isolated from soil.</title>
        <authorList>
            <person name="Gao Z.-H."/>
            <person name="Qiu L.-H."/>
        </authorList>
    </citation>
    <scope>NUCLEOTIDE SEQUENCE [LARGE SCALE GENOMIC DNA]</scope>
    <source>
        <strain evidence="6 7">DHC34</strain>
    </source>
</reference>
<dbReference type="Pfam" id="PF00392">
    <property type="entry name" value="GntR"/>
    <property type="match status" value="1"/>
</dbReference>
<dbReference type="SUPFAM" id="SSF48008">
    <property type="entry name" value="GntR ligand-binding domain-like"/>
    <property type="match status" value="1"/>
</dbReference>
<keyword evidence="1" id="KW-0805">Transcription regulation</keyword>
<dbReference type="EMBL" id="RBZU01000003">
    <property type="protein sequence ID" value="RKP56572.1"/>
    <property type="molecule type" value="Genomic_DNA"/>
</dbReference>
<evidence type="ECO:0000259" key="5">
    <source>
        <dbReference type="PROSITE" id="PS50949"/>
    </source>
</evidence>
<evidence type="ECO:0000256" key="2">
    <source>
        <dbReference type="ARBA" id="ARBA00023125"/>
    </source>
</evidence>
<dbReference type="PRINTS" id="PR00035">
    <property type="entry name" value="HTHGNTR"/>
</dbReference>
<accession>A0A494Y1D3</accession>
<dbReference type="GO" id="GO:0003700">
    <property type="term" value="F:DNA-binding transcription factor activity"/>
    <property type="evidence" value="ECO:0007669"/>
    <property type="project" value="InterPro"/>
</dbReference>
<dbReference type="InterPro" id="IPR000524">
    <property type="entry name" value="Tscrpt_reg_HTH_GntR"/>
</dbReference>
<evidence type="ECO:0000256" key="1">
    <source>
        <dbReference type="ARBA" id="ARBA00023015"/>
    </source>
</evidence>
<dbReference type="SUPFAM" id="SSF46785">
    <property type="entry name" value="Winged helix' DNA-binding domain"/>
    <property type="match status" value="1"/>
</dbReference>
<dbReference type="Pfam" id="PF07729">
    <property type="entry name" value="FCD"/>
    <property type="match status" value="1"/>
</dbReference>